<dbReference type="InterPro" id="IPR035940">
    <property type="entry name" value="CAP_sf"/>
</dbReference>
<dbReference type="SUPFAM" id="SSF55797">
    <property type="entry name" value="PR-1-like"/>
    <property type="match status" value="1"/>
</dbReference>
<keyword evidence="2" id="KW-0964">Secreted</keyword>
<dbReference type="Proteomes" id="UP000644749">
    <property type="component" value="Unassembled WGS sequence"/>
</dbReference>
<dbReference type="Pfam" id="PF00188">
    <property type="entry name" value="CAP"/>
    <property type="match status" value="1"/>
</dbReference>
<dbReference type="PANTHER" id="PTHR38340:SF1">
    <property type="entry name" value="S-LAYER PROTEIN"/>
    <property type="match status" value="1"/>
</dbReference>
<sequence>MSFATADERFFVRLVNNTRKEMGLDPLKVAKPLNEAADGHTQWMLDTSTFSHTGEGGSRASKRIEEAGFPMVGESWGTRENLGYIGVTGAANLRDEIRQMHQNLLDSPSHRKNILDPDLEYIGIGLEVGRYDGHTVLMATQNFGRTTGQPEIDMGLFPKGHDLRPDLSVESRADWLADTFNGAVRSSSNNGSIVTGTTGADDFRLSGASDFARGLTGDDWMSGGAGRDTLEGGAGFDRLMGGTGDDLLRGGYGDDVLDGQGGDDRLEGAHGADLLRGGYGHDELAGHGGHDTLVGGGGDDQMTGGYGFDFLLGGGGNDELRGSAGRDTLEGGQGNDLLIGGSGPDTFMFRKGLGDDRISDYEAGIDRLLIDDALLGRSVPKFYDDIVRETDSGVVLDFGNGNRITIEGQGLTAEAVADDIVLF</sequence>
<comment type="subcellular location">
    <subcellularLocation>
        <location evidence="1">Secreted</location>
    </subcellularLocation>
</comment>
<dbReference type="InterPro" id="IPR001343">
    <property type="entry name" value="Hemolysn_Ca-bd"/>
</dbReference>
<dbReference type="CDD" id="cd05379">
    <property type="entry name" value="CAP_bacterial"/>
    <property type="match status" value="1"/>
</dbReference>
<dbReference type="Gene3D" id="2.150.10.10">
    <property type="entry name" value="Serralysin-like metalloprotease, C-terminal"/>
    <property type="match status" value="2"/>
</dbReference>
<reference evidence="4 5" key="1">
    <citation type="submission" date="2021-01" db="EMBL/GenBank/DDBJ databases">
        <title>011410 draft genome.</title>
        <authorList>
            <person name="Lang L."/>
        </authorList>
    </citation>
    <scope>NUCLEOTIDE SEQUENCE [LARGE SCALE GENOMIC DNA]</scope>
    <source>
        <strain evidence="4 5">KCTC 42845</strain>
    </source>
</reference>
<dbReference type="PANTHER" id="PTHR38340">
    <property type="entry name" value="S-LAYER PROTEIN"/>
    <property type="match status" value="1"/>
</dbReference>
<evidence type="ECO:0000256" key="1">
    <source>
        <dbReference type="ARBA" id="ARBA00004613"/>
    </source>
</evidence>
<dbReference type="InterPro" id="IPR014044">
    <property type="entry name" value="CAP_dom"/>
</dbReference>
<protein>
    <recommendedName>
        <fullName evidence="3">SCP domain-containing protein</fullName>
    </recommendedName>
</protein>
<dbReference type="Pfam" id="PF00353">
    <property type="entry name" value="HemolysinCabind"/>
    <property type="match status" value="4"/>
</dbReference>
<evidence type="ECO:0000256" key="2">
    <source>
        <dbReference type="ARBA" id="ARBA00022525"/>
    </source>
</evidence>
<dbReference type="EMBL" id="JAESHT010000028">
    <property type="protein sequence ID" value="MBL3675513.1"/>
    <property type="molecule type" value="Genomic_DNA"/>
</dbReference>
<dbReference type="InterPro" id="IPR050557">
    <property type="entry name" value="RTX_toxin/Mannuronan_C5-epim"/>
</dbReference>
<name>A0ABS1S9V7_9RHOB</name>
<dbReference type="Gene3D" id="3.40.33.10">
    <property type="entry name" value="CAP"/>
    <property type="match status" value="1"/>
</dbReference>
<dbReference type="InterPro" id="IPR011049">
    <property type="entry name" value="Serralysin-like_metalloprot_C"/>
</dbReference>
<evidence type="ECO:0000313" key="5">
    <source>
        <dbReference type="Proteomes" id="UP000644749"/>
    </source>
</evidence>
<dbReference type="PROSITE" id="PS00330">
    <property type="entry name" value="HEMOLYSIN_CALCIUM"/>
    <property type="match status" value="4"/>
</dbReference>
<organism evidence="4 5">
    <name type="scientific">Paracoccus aerius</name>
    <dbReference type="NCBI Taxonomy" id="1915382"/>
    <lineage>
        <taxon>Bacteria</taxon>
        <taxon>Pseudomonadati</taxon>
        <taxon>Pseudomonadota</taxon>
        <taxon>Alphaproteobacteria</taxon>
        <taxon>Rhodobacterales</taxon>
        <taxon>Paracoccaceae</taxon>
        <taxon>Paracoccus</taxon>
    </lineage>
</organism>
<evidence type="ECO:0000313" key="4">
    <source>
        <dbReference type="EMBL" id="MBL3675513.1"/>
    </source>
</evidence>
<gene>
    <name evidence="4" type="ORF">JL111_18745</name>
</gene>
<dbReference type="RefSeq" id="WP_191312810.1">
    <property type="nucleotide sequence ID" value="NZ_BNCL01000032.1"/>
</dbReference>
<feature type="domain" description="SCP" evidence="3">
    <location>
        <begin position="12"/>
        <end position="139"/>
    </location>
</feature>
<accession>A0ABS1S9V7</accession>
<keyword evidence="5" id="KW-1185">Reference proteome</keyword>
<dbReference type="InterPro" id="IPR018511">
    <property type="entry name" value="Hemolysin-typ_Ca-bd_CS"/>
</dbReference>
<comment type="caution">
    <text evidence="4">The sequence shown here is derived from an EMBL/GenBank/DDBJ whole genome shotgun (WGS) entry which is preliminary data.</text>
</comment>
<proteinExistence type="predicted"/>
<dbReference type="PRINTS" id="PR00313">
    <property type="entry name" value="CABNDNGRPT"/>
</dbReference>
<evidence type="ECO:0000259" key="3">
    <source>
        <dbReference type="Pfam" id="PF00188"/>
    </source>
</evidence>
<dbReference type="SUPFAM" id="SSF51120">
    <property type="entry name" value="beta-Roll"/>
    <property type="match status" value="1"/>
</dbReference>